<accession>A0ABY4XWS1</accession>
<gene>
    <name evidence="1" type="ORF">MKF32_16035</name>
</gene>
<dbReference type="RefSeq" id="WP_253268562.1">
    <property type="nucleotide sequence ID" value="NZ_CP092751.1"/>
</dbReference>
<organism evidence="1 2">
    <name type="scientific">Bacillus vallismortis</name>
    <dbReference type="NCBI Taxonomy" id="72361"/>
    <lineage>
        <taxon>Bacteria</taxon>
        <taxon>Bacillati</taxon>
        <taxon>Bacillota</taxon>
        <taxon>Bacilli</taxon>
        <taxon>Bacillales</taxon>
        <taxon>Bacillaceae</taxon>
        <taxon>Bacillus</taxon>
    </lineage>
</organism>
<protein>
    <submittedName>
        <fullName evidence="1">Uncharacterized protein</fullName>
    </submittedName>
</protein>
<evidence type="ECO:0000313" key="1">
    <source>
        <dbReference type="EMBL" id="USP94708.1"/>
    </source>
</evidence>
<keyword evidence="2" id="KW-1185">Reference proteome</keyword>
<dbReference type="Proteomes" id="UP001057348">
    <property type="component" value="Chromosome"/>
</dbReference>
<name>A0ABY4XWS1_BACVA</name>
<reference evidence="1" key="1">
    <citation type="submission" date="2022-02" db="EMBL/GenBank/DDBJ databases">
        <title>Draft Genome Sequence of Bacillus vallismortis Strain BL01, Isolated from Artemisia lerchiana Web. Roots.</title>
        <authorList>
            <person name="Chebotar V.K."/>
            <person name="Gancheva M.S."/>
            <person name="Chizhevskaya E.P."/>
            <person name="Komarova O.V."/>
            <person name="Baganova M.E."/>
            <person name="Zaplatkin A.N."/>
            <person name="Pishchik V.N."/>
        </authorList>
    </citation>
    <scope>NUCLEOTIDE SEQUENCE</scope>
    <source>
        <strain evidence="1">BL01</strain>
    </source>
</reference>
<dbReference type="EMBL" id="CP092751">
    <property type="protein sequence ID" value="USP94708.1"/>
    <property type="molecule type" value="Genomic_DNA"/>
</dbReference>
<evidence type="ECO:0000313" key="2">
    <source>
        <dbReference type="Proteomes" id="UP001057348"/>
    </source>
</evidence>
<sequence length="480" mass="54895">MKHEMIPATSSINPHQKENLNLKEIESGLMTYLQEMGLPTQSVLVPVEHRINVFRNLPSSLERLSNEGKSNSLYISKFVAAVTAGLFDSALNYLWDETINELRNRVIHYDINYFFDNAVKSQEKRKRLKDESDLDKIDDSELIYGSREIGLISELGFKHLDYIRYMRNWASAAHPNQNELTGLQLISWLETCINEVISLPLSNITIEIKKLLTNIKVNTISEEEAKQIATFFQDFSKEQANNLAQGLFGIYTRHDTTVQVRENIHRLLPFLWGFVDEETRNLLGVKYGKFVANNDQDEQNNARSFLEVVNAESYIPDGLRATEIETALENLLSAHRGINNFYSEPPLARELKRLVGDSSQVPQQINTNYVNTLVEVFLTNGNGVAWDAETIYLELIRQFNANQALIAILSFDNEIISSRLQHSLCQKKYKELLEIVRVKVTSQAVLELINAIEAFNGPLDKIKKDSSFERKVNALKQIIQ</sequence>
<proteinExistence type="predicted"/>